<evidence type="ECO:0000256" key="1">
    <source>
        <dbReference type="ARBA" id="ARBA00022690"/>
    </source>
</evidence>
<feature type="non-terminal residue" evidence="4">
    <location>
        <position position="94"/>
    </location>
</feature>
<dbReference type="AlphaFoldDB" id="A0A0E9Y1Y3"/>
<keyword evidence="1" id="KW-0646">Protease inhibitor</keyword>
<sequence>MLLLLFRGAGWQRRGRGRWRQPREEQQNSRIGRQAMDDCLLHFSLNLYKQLRLHNTQNENILCSPIIIGCAISMLLAGARGNTAKEIFALFGRK</sequence>
<dbReference type="GO" id="GO:0004867">
    <property type="term" value="F:serine-type endopeptidase inhibitor activity"/>
    <property type="evidence" value="ECO:0007669"/>
    <property type="project" value="UniProtKB-KW"/>
</dbReference>
<dbReference type="InterPro" id="IPR036186">
    <property type="entry name" value="Serpin_sf"/>
</dbReference>
<dbReference type="Pfam" id="PF00079">
    <property type="entry name" value="Serpin"/>
    <property type="match status" value="1"/>
</dbReference>
<dbReference type="EMBL" id="GAYW01000266">
    <property type="protein sequence ID" value="JAI08712.1"/>
    <property type="molecule type" value="Transcribed_RNA"/>
</dbReference>
<evidence type="ECO:0000259" key="3">
    <source>
        <dbReference type="Pfam" id="PF00079"/>
    </source>
</evidence>
<dbReference type="SUPFAM" id="SSF56574">
    <property type="entry name" value="Serpins"/>
    <property type="match status" value="1"/>
</dbReference>
<dbReference type="InterPro" id="IPR023796">
    <property type="entry name" value="Serpin_dom"/>
</dbReference>
<evidence type="ECO:0000256" key="2">
    <source>
        <dbReference type="ARBA" id="ARBA00022900"/>
    </source>
</evidence>
<name>A0A0E9Y1Y3_AMBAM</name>
<keyword evidence="2" id="KW-0722">Serine protease inhibitor</keyword>
<evidence type="ECO:0000313" key="4">
    <source>
        <dbReference type="EMBL" id="JAI08712.1"/>
    </source>
</evidence>
<reference evidence="4" key="2">
    <citation type="submission" date="2014-02" db="EMBL/GenBank/DDBJ databases">
        <title>Intra- and inter-species comparative analysis of male and female Amblyomma americanum serine protease inhibitors (serpins).</title>
        <authorList>
            <person name="Porter L."/>
            <person name="Kim T."/>
            <person name="Radulovic Z."/>
            <person name="Braz G."/>
            <person name="Vaz I.D.S.Jr."/>
            <person name="Mulenga A."/>
        </authorList>
    </citation>
    <scope>NUCLEOTIDE SEQUENCE</scope>
</reference>
<accession>A0A0E9Y1Y3</accession>
<proteinExistence type="predicted"/>
<reference evidence="4" key="1">
    <citation type="submission" date="2014-02" db="EMBL/GenBank/DDBJ databases">
        <title>Comparative bioinformatics, temporal and spatial expression analyses of Ixodes scapularis organic anion transporting polypeptides.</title>
        <authorList>
            <person name="Radulovic Z."/>
            <person name="Porter L."/>
            <person name="Kim T."/>
            <person name="Mulenga A."/>
        </authorList>
    </citation>
    <scope>NUCLEOTIDE SEQUENCE</scope>
</reference>
<dbReference type="Gene3D" id="3.30.497.10">
    <property type="entry name" value="Antithrombin, subunit I, domain 2"/>
    <property type="match status" value="1"/>
</dbReference>
<feature type="domain" description="Serpin" evidence="3">
    <location>
        <begin position="42"/>
        <end position="92"/>
    </location>
</feature>
<organism evidence="4">
    <name type="scientific">Amblyomma americanum</name>
    <name type="common">Lone star tick</name>
    <dbReference type="NCBI Taxonomy" id="6943"/>
    <lineage>
        <taxon>Eukaryota</taxon>
        <taxon>Metazoa</taxon>
        <taxon>Ecdysozoa</taxon>
        <taxon>Arthropoda</taxon>
        <taxon>Chelicerata</taxon>
        <taxon>Arachnida</taxon>
        <taxon>Acari</taxon>
        <taxon>Parasitiformes</taxon>
        <taxon>Ixodida</taxon>
        <taxon>Ixodoidea</taxon>
        <taxon>Ixodidae</taxon>
        <taxon>Amblyomminae</taxon>
        <taxon>Amblyomma</taxon>
    </lineage>
</organism>
<protein>
    <submittedName>
        <fullName evidence="4">Serine protease inhibitor</fullName>
    </submittedName>
</protein>
<dbReference type="InterPro" id="IPR042178">
    <property type="entry name" value="Serpin_sf_1"/>
</dbReference>